<keyword evidence="2" id="KW-1185">Reference proteome</keyword>
<reference evidence="1 2" key="2">
    <citation type="journal article" date="2022" name="Mol. Ecol. Resour.">
        <title>The genomes of chicory, endive, great burdock and yacon provide insights into Asteraceae paleo-polyploidization history and plant inulin production.</title>
        <authorList>
            <person name="Fan W."/>
            <person name="Wang S."/>
            <person name="Wang H."/>
            <person name="Wang A."/>
            <person name="Jiang F."/>
            <person name="Liu H."/>
            <person name="Zhao H."/>
            <person name="Xu D."/>
            <person name="Zhang Y."/>
        </authorList>
    </citation>
    <scope>NUCLEOTIDE SEQUENCE [LARGE SCALE GENOMIC DNA]</scope>
    <source>
        <strain evidence="2">cv. Niubang</strain>
    </source>
</reference>
<name>A0ACB9ABT8_ARCLA</name>
<reference evidence="2" key="1">
    <citation type="journal article" date="2022" name="Mol. Ecol. Resour.">
        <title>The genomes of chicory, endive, great burdock and yacon provide insights into Asteraceae palaeo-polyploidization history and plant inulin production.</title>
        <authorList>
            <person name="Fan W."/>
            <person name="Wang S."/>
            <person name="Wang H."/>
            <person name="Wang A."/>
            <person name="Jiang F."/>
            <person name="Liu H."/>
            <person name="Zhao H."/>
            <person name="Xu D."/>
            <person name="Zhang Y."/>
        </authorList>
    </citation>
    <scope>NUCLEOTIDE SEQUENCE [LARGE SCALE GENOMIC DNA]</scope>
    <source>
        <strain evidence="2">cv. Niubang</strain>
    </source>
</reference>
<proteinExistence type="predicted"/>
<evidence type="ECO:0000313" key="2">
    <source>
        <dbReference type="Proteomes" id="UP001055879"/>
    </source>
</evidence>
<evidence type="ECO:0000313" key="1">
    <source>
        <dbReference type="EMBL" id="KAI3707308.1"/>
    </source>
</evidence>
<gene>
    <name evidence="1" type="ORF">L6452_25715</name>
</gene>
<dbReference type="Proteomes" id="UP001055879">
    <property type="component" value="Linkage Group LG08"/>
</dbReference>
<dbReference type="EMBL" id="CM042054">
    <property type="protein sequence ID" value="KAI3707308.1"/>
    <property type="molecule type" value="Genomic_DNA"/>
</dbReference>
<protein>
    <submittedName>
        <fullName evidence="1">Uncharacterized protein</fullName>
    </submittedName>
</protein>
<sequence length="338" mass="39582">MGYFSDDDEKKIHNLELENKNLASSVDYYTKRSKKYSDERKLLREEVSGLKKINEDLLKQISGLNDEQLVSLEAENTELNKKITGLEMQIVKDRDNFEIGKKAFEKKFSDLSKKSVEEKKTIELKCIKLSQQVSDFEKIIILEREKFAKEKKALEQKNVGFFKEISDGRKSAENDFEEERNIFYEEIRKLTAKLSELSTNALKEQITKSEFKKKIDLLIEERDSLSLKIKELEKIVSKVVVTEHTTPESKIHSPRNSSVGSFKTAASSHQKTVSSRRLVNSFDQIRTTNIFYDWKIDGSGTHRRRRKRYVKEKLVWKVKPVEDEKNDEKKEEKKGKKE</sequence>
<accession>A0ACB9ABT8</accession>
<comment type="caution">
    <text evidence="1">The sequence shown here is derived from an EMBL/GenBank/DDBJ whole genome shotgun (WGS) entry which is preliminary data.</text>
</comment>
<organism evidence="1 2">
    <name type="scientific">Arctium lappa</name>
    <name type="common">Greater burdock</name>
    <name type="synonym">Lappa major</name>
    <dbReference type="NCBI Taxonomy" id="4217"/>
    <lineage>
        <taxon>Eukaryota</taxon>
        <taxon>Viridiplantae</taxon>
        <taxon>Streptophyta</taxon>
        <taxon>Embryophyta</taxon>
        <taxon>Tracheophyta</taxon>
        <taxon>Spermatophyta</taxon>
        <taxon>Magnoliopsida</taxon>
        <taxon>eudicotyledons</taxon>
        <taxon>Gunneridae</taxon>
        <taxon>Pentapetalae</taxon>
        <taxon>asterids</taxon>
        <taxon>campanulids</taxon>
        <taxon>Asterales</taxon>
        <taxon>Asteraceae</taxon>
        <taxon>Carduoideae</taxon>
        <taxon>Cardueae</taxon>
        <taxon>Arctiinae</taxon>
        <taxon>Arctium</taxon>
    </lineage>
</organism>